<sequence>MASAQVLPNSMASTRKLEHLEAGKRRLEEFRKKKAAERVKKAAPPSQNHISDVGFQEKKPLESEHAQRITDSDGATTTNGAGRSAIESSSALVKHDRHADNFSQNIDQNALNEKHSYPFSRNGDGVFSADPVKQPSNGQEIKTLSGSRLSGTTHVNSRNDILEINKDSNVNDGPQARISFQSSFGINPQASEGTDSIISQSAHHGVDGLLFRRDSQENSILKSSGSVDKLSANISPQNTFGNLQDTDAISNNLLASGHSFPSSYDGFFNSTNRKGYNSHEVGENVHRNFEFIDNQMSDLEKRKPIDVTDFTRIKPAYVQSSESAGLNADIRIPSNYEPPYTASSENSFRRSRPSFLDSLTVPKAPSGSFLGHAERDKESRISDGFKVEKDAPVSFFFQNPKKSDAFRTDERDGSESLTLQRPLMDVKTVAASSDFTAQNTPVLNNNSFPPSIFSGKGVDQCITGMEDTMERKHELYSSKQNEDFAALEQHIEDLTQEKFSLQRALEASRTLAESLAAENSSLTDSYNKQRSVVNQLKSDMEMLQEEMKTQMVELESIKLEYANAQLECNAADERAKLIASEVIGLEEKALRLRSNELKLERQLENLEAEISSYKKKMSSMEKERHDFQSTIDALQEEKKLLQSKLRKASASGKSSDISNPSNRKDMATSTEDLVNTDTSLSTFNHEVKDGESLTEDDTSGAPMLLENATSEVSAVIIPPDHMRMIQNINALIAELAVEKEELTQALASELASSSRLKELNKELSRKLEAQTQRLELLTAQSMAGEIVPVRLPDSRTAHDEDIVLADEGDEVVERVLGWIMKLFPGGPSRRRTSKLL</sequence>
<proteinExistence type="predicted"/>
<reference evidence="3 4" key="1">
    <citation type="submission" date="2024-03" db="EMBL/GenBank/DDBJ databases">
        <authorList>
            <person name="Gkanogiannis A."/>
            <person name="Becerra Lopez-Lavalle L."/>
        </authorList>
    </citation>
    <scope>NUCLEOTIDE SEQUENCE [LARGE SCALE GENOMIC DNA]</scope>
</reference>
<evidence type="ECO:0008006" key="5">
    <source>
        <dbReference type="Google" id="ProtNLM"/>
    </source>
</evidence>
<dbReference type="Proteomes" id="UP001642487">
    <property type="component" value="Chromosome 9"/>
</dbReference>
<organism evidence="3 4">
    <name type="scientific">Citrullus colocynthis</name>
    <name type="common">colocynth</name>
    <dbReference type="NCBI Taxonomy" id="252529"/>
    <lineage>
        <taxon>Eukaryota</taxon>
        <taxon>Viridiplantae</taxon>
        <taxon>Streptophyta</taxon>
        <taxon>Embryophyta</taxon>
        <taxon>Tracheophyta</taxon>
        <taxon>Spermatophyta</taxon>
        <taxon>Magnoliopsida</taxon>
        <taxon>eudicotyledons</taxon>
        <taxon>Gunneridae</taxon>
        <taxon>Pentapetalae</taxon>
        <taxon>rosids</taxon>
        <taxon>fabids</taxon>
        <taxon>Cucurbitales</taxon>
        <taxon>Cucurbitaceae</taxon>
        <taxon>Benincaseae</taxon>
        <taxon>Citrullus</taxon>
    </lineage>
</organism>
<dbReference type="EMBL" id="OZ021743">
    <property type="protein sequence ID" value="CAK9329243.1"/>
    <property type="molecule type" value="Genomic_DNA"/>
</dbReference>
<dbReference type="PANTHER" id="PTHR47490:SF2">
    <property type="entry name" value="PROTEIN BLISTER"/>
    <property type="match status" value="1"/>
</dbReference>
<name>A0ABP0ZAZ7_9ROSI</name>
<feature type="compositionally biased region" description="Basic and acidic residues" evidence="2">
    <location>
        <begin position="55"/>
        <end position="71"/>
    </location>
</feature>
<dbReference type="InterPro" id="IPR044194">
    <property type="entry name" value="BLISTER"/>
</dbReference>
<feature type="region of interest" description="Disordered" evidence="2">
    <location>
        <begin position="644"/>
        <end position="670"/>
    </location>
</feature>
<keyword evidence="4" id="KW-1185">Reference proteome</keyword>
<keyword evidence="1" id="KW-0175">Coiled coil</keyword>
<evidence type="ECO:0000256" key="2">
    <source>
        <dbReference type="SAM" id="MobiDB-lite"/>
    </source>
</evidence>
<protein>
    <recommendedName>
        <fullName evidence="5">BLISTER</fullName>
    </recommendedName>
</protein>
<feature type="compositionally biased region" description="Polar residues" evidence="2">
    <location>
        <begin position="73"/>
        <end position="91"/>
    </location>
</feature>
<gene>
    <name evidence="3" type="ORF">CITCOLO1_LOCUS21684</name>
</gene>
<evidence type="ECO:0000313" key="4">
    <source>
        <dbReference type="Proteomes" id="UP001642487"/>
    </source>
</evidence>
<feature type="region of interest" description="Disordered" evidence="2">
    <location>
        <begin position="1"/>
        <end position="20"/>
    </location>
</feature>
<feature type="coiled-coil region" evidence="1">
    <location>
        <begin position="725"/>
        <end position="780"/>
    </location>
</feature>
<feature type="compositionally biased region" description="Polar residues" evidence="2">
    <location>
        <begin position="651"/>
        <end position="670"/>
    </location>
</feature>
<dbReference type="PANTHER" id="PTHR47490">
    <property type="entry name" value="PROTEIN BLISTER"/>
    <property type="match status" value="1"/>
</dbReference>
<accession>A0ABP0ZAZ7</accession>
<evidence type="ECO:0000313" key="3">
    <source>
        <dbReference type="EMBL" id="CAK9329243.1"/>
    </source>
</evidence>
<evidence type="ECO:0000256" key="1">
    <source>
        <dbReference type="SAM" id="Coils"/>
    </source>
</evidence>
<feature type="compositionally biased region" description="Polar residues" evidence="2">
    <location>
        <begin position="1"/>
        <end position="13"/>
    </location>
</feature>
<feature type="region of interest" description="Disordered" evidence="2">
    <location>
        <begin position="32"/>
        <end position="96"/>
    </location>
</feature>